<evidence type="ECO:0000313" key="1">
    <source>
        <dbReference type="EMBL" id="TYH44325.1"/>
    </source>
</evidence>
<gene>
    <name evidence="1" type="ORF">ES332_D11G186300v1</name>
</gene>
<dbReference type="AlphaFoldDB" id="A0A5D2IPS1"/>
<proteinExistence type="predicted"/>
<keyword evidence="2" id="KW-1185">Reference proteome</keyword>
<name>A0A5D2IPS1_GOSTO</name>
<reference evidence="1 2" key="1">
    <citation type="submission" date="2019-07" db="EMBL/GenBank/DDBJ databases">
        <title>WGS assembly of Gossypium tomentosum.</title>
        <authorList>
            <person name="Chen Z.J."/>
            <person name="Sreedasyam A."/>
            <person name="Ando A."/>
            <person name="Song Q."/>
            <person name="De L."/>
            <person name="Hulse-Kemp A."/>
            <person name="Ding M."/>
            <person name="Ye W."/>
            <person name="Kirkbride R."/>
            <person name="Jenkins J."/>
            <person name="Plott C."/>
            <person name="Lovell J."/>
            <person name="Lin Y.-M."/>
            <person name="Vaughn R."/>
            <person name="Liu B."/>
            <person name="Li W."/>
            <person name="Simpson S."/>
            <person name="Scheffler B."/>
            <person name="Saski C."/>
            <person name="Grover C."/>
            <person name="Hu G."/>
            <person name="Conover J."/>
            <person name="Carlson J."/>
            <person name="Shu S."/>
            <person name="Boston L."/>
            <person name="Williams M."/>
            <person name="Peterson D."/>
            <person name="Mcgee K."/>
            <person name="Jones D."/>
            <person name="Wendel J."/>
            <person name="Stelly D."/>
            <person name="Grimwood J."/>
            <person name="Schmutz J."/>
        </authorList>
    </citation>
    <scope>NUCLEOTIDE SEQUENCE [LARGE SCALE GENOMIC DNA]</scope>
    <source>
        <strain evidence="1">7179.01</strain>
    </source>
</reference>
<dbReference type="EMBL" id="CM017633">
    <property type="protein sequence ID" value="TYH44325.1"/>
    <property type="molecule type" value="Genomic_DNA"/>
</dbReference>
<accession>A0A5D2IPS1</accession>
<protein>
    <submittedName>
        <fullName evidence="1">Uncharacterized protein</fullName>
    </submittedName>
</protein>
<evidence type="ECO:0000313" key="2">
    <source>
        <dbReference type="Proteomes" id="UP000322667"/>
    </source>
</evidence>
<dbReference type="Proteomes" id="UP000322667">
    <property type="component" value="Chromosome D11"/>
</dbReference>
<sequence>MNLNIWVFRSLKAKMRDSTHPLSDLGPATAQVGRKQVAEVTRVDGAEVG</sequence>
<organism evidence="1 2">
    <name type="scientific">Gossypium tomentosum</name>
    <name type="common">Hawaiian cotton</name>
    <name type="synonym">Gossypium sandvicense</name>
    <dbReference type="NCBI Taxonomy" id="34277"/>
    <lineage>
        <taxon>Eukaryota</taxon>
        <taxon>Viridiplantae</taxon>
        <taxon>Streptophyta</taxon>
        <taxon>Embryophyta</taxon>
        <taxon>Tracheophyta</taxon>
        <taxon>Spermatophyta</taxon>
        <taxon>Magnoliopsida</taxon>
        <taxon>eudicotyledons</taxon>
        <taxon>Gunneridae</taxon>
        <taxon>Pentapetalae</taxon>
        <taxon>rosids</taxon>
        <taxon>malvids</taxon>
        <taxon>Malvales</taxon>
        <taxon>Malvaceae</taxon>
        <taxon>Malvoideae</taxon>
        <taxon>Gossypium</taxon>
    </lineage>
</organism>